<keyword evidence="3" id="KW-1185">Reference proteome</keyword>
<feature type="compositionally biased region" description="Polar residues" evidence="1">
    <location>
        <begin position="42"/>
        <end position="71"/>
    </location>
</feature>
<evidence type="ECO:0000313" key="2">
    <source>
        <dbReference type="EMBL" id="KZV53103.1"/>
    </source>
</evidence>
<evidence type="ECO:0000313" key="3">
    <source>
        <dbReference type="Proteomes" id="UP000250235"/>
    </source>
</evidence>
<accession>A0A2Z7D181</accession>
<organism evidence="2 3">
    <name type="scientific">Dorcoceras hygrometricum</name>
    <dbReference type="NCBI Taxonomy" id="472368"/>
    <lineage>
        <taxon>Eukaryota</taxon>
        <taxon>Viridiplantae</taxon>
        <taxon>Streptophyta</taxon>
        <taxon>Embryophyta</taxon>
        <taxon>Tracheophyta</taxon>
        <taxon>Spermatophyta</taxon>
        <taxon>Magnoliopsida</taxon>
        <taxon>eudicotyledons</taxon>
        <taxon>Gunneridae</taxon>
        <taxon>Pentapetalae</taxon>
        <taxon>asterids</taxon>
        <taxon>lamiids</taxon>
        <taxon>Lamiales</taxon>
        <taxon>Gesneriaceae</taxon>
        <taxon>Didymocarpoideae</taxon>
        <taxon>Trichosporeae</taxon>
        <taxon>Loxocarpinae</taxon>
        <taxon>Dorcoceras</taxon>
    </lineage>
</organism>
<dbReference type="EMBL" id="KQ990541">
    <property type="protein sequence ID" value="KZV53103.1"/>
    <property type="molecule type" value="Genomic_DNA"/>
</dbReference>
<dbReference type="Proteomes" id="UP000250235">
    <property type="component" value="Unassembled WGS sequence"/>
</dbReference>
<protein>
    <submittedName>
        <fullName evidence="2">Uncharacterized protein</fullName>
    </submittedName>
</protein>
<evidence type="ECO:0000256" key="1">
    <source>
        <dbReference type="SAM" id="MobiDB-lite"/>
    </source>
</evidence>
<sequence>MLVLFINNNRFSKVQAQYSMNICNTNKLMQHHTIRHMQIRTAQQQKIRISSHNTRLSRLSSDPAHNTQQSHEASRSAYAPRSQAAISPDRSTGLVHATAASAHGLNMAQHNTVSISQLLSSFQAEFYKLNILHPPRCNRNSINSKKLALLRSAQATEPAHTHAGLD</sequence>
<dbReference type="AlphaFoldDB" id="A0A2Z7D181"/>
<feature type="region of interest" description="Disordered" evidence="1">
    <location>
        <begin position="42"/>
        <end position="92"/>
    </location>
</feature>
<name>A0A2Z7D181_9LAMI</name>
<reference evidence="2 3" key="1">
    <citation type="journal article" date="2015" name="Proc. Natl. Acad. Sci. U.S.A.">
        <title>The resurrection genome of Boea hygrometrica: A blueprint for survival of dehydration.</title>
        <authorList>
            <person name="Xiao L."/>
            <person name="Yang G."/>
            <person name="Zhang L."/>
            <person name="Yang X."/>
            <person name="Zhao S."/>
            <person name="Ji Z."/>
            <person name="Zhou Q."/>
            <person name="Hu M."/>
            <person name="Wang Y."/>
            <person name="Chen M."/>
            <person name="Xu Y."/>
            <person name="Jin H."/>
            <person name="Xiao X."/>
            <person name="Hu G."/>
            <person name="Bao F."/>
            <person name="Hu Y."/>
            <person name="Wan P."/>
            <person name="Li L."/>
            <person name="Deng X."/>
            <person name="Kuang T."/>
            <person name="Xiang C."/>
            <person name="Zhu J.K."/>
            <person name="Oliver M.J."/>
            <person name="He Y."/>
        </authorList>
    </citation>
    <scope>NUCLEOTIDE SEQUENCE [LARGE SCALE GENOMIC DNA]</scope>
    <source>
        <strain evidence="3">cv. XS01</strain>
    </source>
</reference>
<proteinExistence type="predicted"/>
<gene>
    <name evidence="2" type="ORF">F511_14201</name>
</gene>